<dbReference type="Pfam" id="PF13469">
    <property type="entry name" value="Sulfotransfer_3"/>
    <property type="match status" value="1"/>
</dbReference>
<dbReference type="RefSeq" id="WP_218632200.1">
    <property type="nucleotide sequence ID" value="NZ_JAHVAH010000001.1"/>
</dbReference>
<keyword evidence="3" id="KW-1185">Reference proteome</keyword>
<reference evidence="2 3" key="1">
    <citation type="submission" date="2021-07" db="EMBL/GenBank/DDBJ databases">
        <title>The draft genome sequence of Sphingomicrobium sp. B8.</title>
        <authorList>
            <person name="Mu L."/>
        </authorList>
    </citation>
    <scope>NUCLEOTIDE SEQUENCE [LARGE SCALE GENOMIC DNA]</scope>
    <source>
        <strain evidence="2 3">B8</strain>
    </source>
</reference>
<evidence type="ECO:0000313" key="2">
    <source>
        <dbReference type="EMBL" id="MBW0144181.1"/>
    </source>
</evidence>
<dbReference type="Proteomes" id="UP000698028">
    <property type="component" value="Unassembled WGS sequence"/>
</dbReference>
<accession>A0ABS6V3Q2</accession>
<keyword evidence="1" id="KW-0808">Transferase</keyword>
<dbReference type="PANTHER" id="PTHR12788">
    <property type="entry name" value="PROTEIN-TYROSINE SULFOTRANSFERASE 2"/>
    <property type="match status" value="1"/>
</dbReference>
<gene>
    <name evidence="2" type="ORF">KTQ36_02580</name>
</gene>
<comment type="caution">
    <text evidence="2">The sequence shown here is derived from an EMBL/GenBank/DDBJ whole genome shotgun (WGS) entry which is preliminary data.</text>
</comment>
<dbReference type="PANTHER" id="PTHR12788:SF10">
    <property type="entry name" value="PROTEIN-TYROSINE SULFOTRANSFERASE"/>
    <property type="match status" value="1"/>
</dbReference>
<evidence type="ECO:0000313" key="3">
    <source>
        <dbReference type="Proteomes" id="UP000698028"/>
    </source>
</evidence>
<name>A0ABS6V3Q2_9SPHN</name>
<dbReference type="EMBL" id="JAHVAH010000001">
    <property type="protein sequence ID" value="MBW0144181.1"/>
    <property type="molecule type" value="Genomic_DNA"/>
</dbReference>
<dbReference type="InterPro" id="IPR026634">
    <property type="entry name" value="TPST-like"/>
</dbReference>
<proteinExistence type="predicted"/>
<organism evidence="2 3">
    <name type="scientific">Sphingomicrobium clamense</name>
    <dbReference type="NCBI Taxonomy" id="2851013"/>
    <lineage>
        <taxon>Bacteria</taxon>
        <taxon>Pseudomonadati</taxon>
        <taxon>Pseudomonadota</taxon>
        <taxon>Alphaproteobacteria</taxon>
        <taxon>Sphingomonadales</taxon>
        <taxon>Sphingomonadaceae</taxon>
        <taxon>Sphingomicrobium</taxon>
    </lineage>
</organism>
<sequence>MSKPLLLQAIDALKVGDRDRALFCLREELRTGPPSGHRWRSVDMLAQQIGEIDIAIEAAKRFAATQPLAVERLVHYWSTLATFGREEQAEQEIARLPERAQGHPDVLQIRGTLATDSGRFDEAEAFFRALIAAPTSPERGWFPLSMVKKFTPDDPDIAAMEEVRGQLAAVEPDAQARFLYGLGKAYTDIGDMDRAFARYSEGARIRRRLEPYDRRATEAYVDGLVREFTSDSIEQLVHSEVQGSRSLFVNGLPRSGSTLVEQILASHSAVHDGGEVNLVGPSLIPAGRRDWAGAIAYQQRSGSDDPWGDCARTYDRLIGERFGASGRIVDKSLVQSHTLGLQLHMLPDAKLVWMRRDPEDSAWSIFRNYFTRSVSWGWSLEDIAHFMTLEDRLHAHWCEIFPDRILTVPYEELVSEPEAWIPRILGHFGLDEEEGVYRFHEKKRRVKTASVTQVRSPISTKAIGQADAVADHMAPFRDAYRP</sequence>
<protein>
    <submittedName>
        <fullName evidence="2">Sulfotransferase</fullName>
    </submittedName>
</protein>
<evidence type="ECO:0000256" key="1">
    <source>
        <dbReference type="ARBA" id="ARBA00022679"/>
    </source>
</evidence>